<keyword evidence="1" id="KW-0812">Transmembrane</keyword>
<gene>
    <name evidence="2" type="ORF">ACFQPF_09500</name>
</gene>
<accession>A0ABW2NRW0</accession>
<protein>
    <submittedName>
        <fullName evidence="2">Uncharacterized protein</fullName>
    </submittedName>
</protein>
<feature type="transmembrane region" description="Helical" evidence="1">
    <location>
        <begin position="23"/>
        <end position="42"/>
    </location>
</feature>
<reference evidence="3" key="1">
    <citation type="journal article" date="2019" name="Int. J. Syst. Evol. Microbiol.">
        <title>The Global Catalogue of Microorganisms (GCM) 10K type strain sequencing project: providing services to taxonomists for standard genome sequencing and annotation.</title>
        <authorList>
            <consortium name="The Broad Institute Genomics Platform"/>
            <consortium name="The Broad Institute Genome Sequencing Center for Infectious Disease"/>
            <person name="Wu L."/>
            <person name="Ma J."/>
        </authorList>
    </citation>
    <scope>NUCLEOTIDE SEQUENCE [LARGE SCALE GENOMIC DNA]</scope>
    <source>
        <strain evidence="3">NBRC 106396</strain>
    </source>
</reference>
<keyword evidence="1" id="KW-0472">Membrane</keyword>
<evidence type="ECO:0000313" key="2">
    <source>
        <dbReference type="EMBL" id="MFC7371913.1"/>
    </source>
</evidence>
<comment type="caution">
    <text evidence="2">The sequence shown here is derived from an EMBL/GenBank/DDBJ whole genome shotgun (WGS) entry which is preliminary data.</text>
</comment>
<keyword evidence="1" id="KW-1133">Transmembrane helix</keyword>
<dbReference type="EMBL" id="JBHTCP010000015">
    <property type="protein sequence ID" value="MFC7371913.1"/>
    <property type="molecule type" value="Genomic_DNA"/>
</dbReference>
<dbReference type="Proteomes" id="UP001596549">
    <property type="component" value="Unassembled WGS sequence"/>
</dbReference>
<evidence type="ECO:0000256" key="1">
    <source>
        <dbReference type="SAM" id="Phobius"/>
    </source>
</evidence>
<keyword evidence="3" id="KW-1185">Reference proteome</keyword>
<evidence type="ECO:0000313" key="3">
    <source>
        <dbReference type="Proteomes" id="UP001596549"/>
    </source>
</evidence>
<dbReference type="RefSeq" id="WP_379748969.1">
    <property type="nucleotide sequence ID" value="NZ_JBHTCP010000015.1"/>
</dbReference>
<feature type="transmembrane region" description="Helical" evidence="1">
    <location>
        <begin position="54"/>
        <end position="71"/>
    </location>
</feature>
<sequence length="72" mass="8321">MCVILLLLFLLHTFIPLEGWLAYVVMVLAVTFVITLLDYLFAHLLKDKNREVSVVWNFVCITIFMLVSFTGI</sequence>
<organism evidence="2 3">
    <name type="scientific">Fictibacillus iocasae</name>
    <dbReference type="NCBI Taxonomy" id="2715437"/>
    <lineage>
        <taxon>Bacteria</taxon>
        <taxon>Bacillati</taxon>
        <taxon>Bacillota</taxon>
        <taxon>Bacilli</taxon>
        <taxon>Bacillales</taxon>
        <taxon>Fictibacillaceae</taxon>
        <taxon>Fictibacillus</taxon>
    </lineage>
</organism>
<proteinExistence type="predicted"/>
<name>A0ABW2NRW0_9BACL</name>